<evidence type="ECO:0000256" key="10">
    <source>
        <dbReference type="ARBA" id="ARBA00023136"/>
    </source>
</evidence>
<dbReference type="InterPro" id="IPR034804">
    <property type="entry name" value="SQR/QFR_C/D"/>
</dbReference>
<feature type="transmembrane region" description="Helical" evidence="13">
    <location>
        <begin position="115"/>
        <end position="134"/>
    </location>
</feature>
<evidence type="ECO:0000256" key="13">
    <source>
        <dbReference type="SAM" id="Phobius"/>
    </source>
</evidence>
<comment type="cofactor">
    <cofactor evidence="12">
        <name>heme</name>
        <dbReference type="ChEBI" id="CHEBI:30413"/>
    </cofactor>
    <text evidence="12">The heme is bound between the two transmembrane subunits.</text>
</comment>
<dbReference type="CDD" id="cd03499">
    <property type="entry name" value="SQR_TypeC_SdhC"/>
    <property type="match status" value="1"/>
</dbReference>
<evidence type="ECO:0000256" key="5">
    <source>
        <dbReference type="ARBA" id="ARBA00022617"/>
    </source>
</evidence>
<evidence type="ECO:0000256" key="2">
    <source>
        <dbReference type="ARBA" id="ARBA00004370"/>
    </source>
</evidence>
<dbReference type="NCBIfam" id="TIGR02970">
    <property type="entry name" value="succ_dehyd_cytB"/>
    <property type="match status" value="1"/>
</dbReference>
<accession>A0A8J3CLY7</accession>
<evidence type="ECO:0000256" key="12">
    <source>
        <dbReference type="PIRSR" id="PIRSR000178-1"/>
    </source>
</evidence>
<dbReference type="GO" id="GO:0009055">
    <property type="term" value="F:electron transfer activity"/>
    <property type="evidence" value="ECO:0007669"/>
    <property type="project" value="InterPro"/>
</dbReference>
<evidence type="ECO:0000256" key="6">
    <source>
        <dbReference type="ARBA" id="ARBA00022692"/>
    </source>
</evidence>
<dbReference type="PIRSF" id="PIRSF000178">
    <property type="entry name" value="SDH_cyt_b560"/>
    <property type="match status" value="1"/>
</dbReference>
<feature type="transmembrane region" description="Helical" evidence="13">
    <location>
        <begin position="34"/>
        <end position="58"/>
    </location>
</feature>
<dbReference type="EMBL" id="BMZG01000002">
    <property type="protein sequence ID" value="GHA67541.1"/>
    <property type="molecule type" value="Genomic_DNA"/>
</dbReference>
<dbReference type="GO" id="GO:0006099">
    <property type="term" value="P:tricarboxylic acid cycle"/>
    <property type="evidence" value="ECO:0007669"/>
    <property type="project" value="InterPro"/>
</dbReference>
<dbReference type="Gene3D" id="1.20.1300.10">
    <property type="entry name" value="Fumarate reductase/succinate dehydrogenase, transmembrane subunit"/>
    <property type="match status" value="1"/>
</dbReference>
<keyword evidence="8 13" id="KW-1133">Transmembrane helix</keyword>
<proteinExistence type="inferred from homology"/>
<comment type="subunit">
    <text evidence="11">Part of an enzyme complex containing four subunits: a flavoprotein, an iron-sulfur protein, plus two membrane-anchoring proteins, SdhC and SdhD. The complex can form homotrimers.</text>
</comment>
<dbReference type="GO" id="GO:0005886">
    <property type="term" value="C:plasma membrane"/>
    <property type="evidence" value="ECO:0007669"/>
    <property type="project" value="TreeGrafter"/>
</dbReference>
<dbReference type="Proteomes" id="UP000614287">
    <property type="component" value="Unassembled WGS sequence"/>
</dbReference>
<evidence type="ECO:0000256" key="9">
    <source>
        <dbReference type="ARBA" id="ARBA00023004"/>
    </source>
</evidence>
<evidence type="ECO:0000313" key="15">
    <source>
        <dbReference type="Proteomes" id="UP000614287"/>
    </source>
</evidence>
<feature type="transmembrane region" description="Helical" evidence="13">
    <location>
        <begin position="78"/>
        <end position="99"/>
    </location>
</feature>
<evidence type="ECO:0000256" key="3">
    <source>
        <dbReference type="ARBA" id="ARBA00007244"/>
    </source>
</evidence>
<dbReference type="Pfam" id="PF01127">
    <property type="entry name" value="Sdh_cyt"/>
    <property type="match status" value="1"/>
</dbReference>
<keyword evidence="15" id="KW-1185">Reference proteome</keyword>
<evidence type="ECO:0000256" key="11">
    <source>
        <dbReference type="ARBA" id="ARBA00025912"/>
    </source>
</evidence>
<evidence type="ECO:0000256" key="8">
    <source>
        <dbReference type="ARBA" id="ARBA00022989"/>
    </source>
</evidence>
<sequence>MSETPQKAKRPEFRNINVMDIKNYRLPPAGIVSILHRISGAALFLALPLLLCIVTAGFGTAESFAALSSCLAHPLVKIVLLGLIWATLHHACAGVRYLVMDVHVKVSKEGGRQTAFTVLAVSLTLTAVVAAKLFNLF</sequence>
<dbReference type="InterPro" id="IPR014314">
    <property type="entry name" value="Succ_DH_cytb556"/>
</dbReference>
<keyword evidence="5 12" id="KW-0349">Heme</keyword>
<comment type="function">
    <text evidence="1">Membrane-anchoring subunit of succinate dehydrogenase (SDH).</text>
</comment>
<keyword evidence="9 12" id="KW-0408">Iron</keyword>
<dbReference type="GO" id="GO:0046872">
    <property type="term" value="F:metal ion binding"/>
    <property type="evidence" value="ECO:0007669"/>
    <property type="project" value="UniProtKB-KW"/>
</dbReference>
<feature type="binding site" description="axial binding residue" evidence="12">
    <location>
        <position position="90"/>
    </location>
    <ligand>
        <name>heme</name>
        <dbReference type="ChEBI" id="CHEBI:30413"/>
        <note>ligand shared with second transmembrane subunit</note>
    </ligand>
    <ligandPart>
        <name>Fe</name>
        <dbReference type="ChEBI" id="CHEBI:18248"/>
    </ligandPart>
</feature>
<comment type="subcellular location">
    <subcellularLocation>
        <location evidence="2">Membrane</location>
    </subcellularLocation>
</comment>
<evidence type="ECO:0000256" key="7">
    <source>
        <dbReference type="ARBA" id="ARBA00022723"/>
    </source>
</evidence>
<evidence type="ECO:0000313" key="14">
    <source>
        <dbReference type="EMBL" id="GHA67541.1"/>
    </source>
</evidence>
<gene>
    <name evidence="14" type="primary">sdhC</name>
    <name evidence="14" type="ORF">GCM10009007_05250</name>
</gene>
<keyword evidence="7 12" id="KW-0479">Metal-binding</keyword>
<comment type="similarity">
    <text evidence="3">Belongs to the cytochrome b560 family.</text>
</comment>
<evidence type="ECO:0000256" key="1">
    <source>
        <dbReference type="ARBA" id="ARBA00004050"/>
    </source>
</evidence>
<dbReference type="PANTHER" id="PTHR10978:SF5">
    <property type="entry name" value="SUCCINATE DEHYDROGENASE CYTOCHROME B560 SUBUNIT, MITOCHONDRIAL"/>
    <property type="match status" value="1"/>
</dbReference>
<protein>
    <recommendedName>
        <fullName evidence="4">Succinate dehydrogenase cytochrome b556 subunit</fullName>
    </recommendedName>
</protein>
<comment type="caution">
    <text evidence="14">The sequence shown here is derived from an EMBL/GenBank/DDBJ whole genome shotgun (WGS) entry which is preliminary data.</text>
</comment>
<dbReference type="PANTHER" id="PTHR10978">
    <property type="entry name" value="SUCCINATE DEHYDROGENASE CYTOCHROME B560 SUBUNIT"/>
    <property type="match status" value="1"/>
</dbReference>
<evidence type="ECO:0000256" key="4">
    <source>
        <dbReference type="ARBA" id="ARBA00020076"/>
    </source>
</evidence>
<dbReference type="SUPFAM" id="SSF81343">
    <property type="entry name" value="Fumarate reductase respiratory complex transmembrane subunits"/>
    <property type="match status" value="1"/>
</dbReference>
<reference evidence="14" key="2">
    <citation type="submission" date="2020-09" db="EMBL/GenBank/DDBJ databases">
        <authorList>
            <person name="Sun Q."/>
            <person name="Kim S."/>
        </authorList>
    </citation>
    <scope>NUCLEOTIDE SEQUENCE</scope>
    <source>
        <strain evidence="14">KCTC 32501</strain>
    </source>
</reference>
<keyword evidence="6 13" id="KW-0812">Transmembrane</keyword>
<name>A0A8J3CLY7_9BURK</name>
<dbReference type="AlphaFoldDB" id="A0A8J3CLY7"/>
<keyword evidence="10 13" id="KW-0472">Membrane</keyword>
<organism evidence="14 15">
    <name type="scientific">Formosimonas limnophila</name>
    <dbReference type="NCBI Taxonomy" id="1384487"/>
    <lineage>
        <taxon>Bacteria</taxon>
        <taxon>Pseudomonadati</taxon>
        <taxon>Pseudomonadota</taxon>
        <taxon>Betaproteobacteria</taxon>
        <taxon>Burkholderiales</taxon>
        <taxon>Burkholderiaceae</taxon>
        <taxon>Formosimonas</taxon>
    </lineage>
</organism>
<reference evidence="14" key="1">
    <citation type="journal article" date="2014" name="Int. J. Syst. Evol. Microbiol.">
        <title>Complete genome sequence of Corynebacterium casei LMG S-19264T (=DSM 44701T), isolated from a smear-ripened cheese.</title>
        <authorList>
            <consortium name="US DOE Joint Genome Institute (JGI-PGF)"/>
            <person name="Walter F."/>
            <person name="Albersmeier A."/>
            <person name="Kalinowski J."/>
            <person name="Ruckert C."/>
        </authorList>
    </citation>
    <scope>NUCLEOTIDE SEQUENCE</scope>
    <source>
        <strain evidence="14">KCTC 32501</strain>
    </source>
</reference>
<dbReference type="RefSeq" id="WP_189491141.1">
    <property type="nucleotide sequence ID" value="NZ_BMZG01000002.1"/>
</dbReference>
<dbReference type="InterPro" id="IPR000701">
    <property type="entry name" value="SuccDH_FuR_B_TM-su"/>
</dbReference>